<proteinExistence type="predicted"/>
<gene>
    <name evidence="2" type="ORF">CARN4_1750</name>
</gene>
<dbReference type="AlphaFoldDB" id="E6Q2A6"/>
<dbReference type="Pfam" id="PF24298">
    <property type="entry name" value="DUF7482"/>
    <property type="match status" value="1"/>
</dbReference>
<protein>
    <recommendedName>
        <fullName evidence="1">DUF7482 domain-containing protein</fullName>
    </recommendedName>
</protein>
<sequence length="339" mass="35595">MKYFTGALAAALVSLSLGAHARAASEKILPSTISVNSTNHTAVLPLYRGSAHGETVWYIVTDASNAATARRLHVIYSPSLANIGAAATQSARRIDGRLLFAGAPNFAPTRIFVPSAAGFPPSVAKPGGIADAFYSPFVRVRGERGILNAPIVATGNGPFDVVHHRNTEDRVLAIDTKTMRVTLTLARGFFDGKPIYYISPDASNPVAATVERATYVPRLAKAQIAATIPIGVVADGPTDARNGQGLKYLTLHTPLRADATLANAARLSAPFNILSLVPNVAHLYASNAYSPLWGVQVLGAPQRARITSYDAFAALSPKPAGFFVDCPVIAFGDSSAAGY</sequence>
<dbReference type="EMBL" id="CABO01000017">
    <property type="protein sequence ID" value="CBI01316.1"/>
    <property type="molecule type" value="Genomic_DNA"/>
</dbReference>
<feature type="domain" description="DUF7482" evidence="1">
    <location>
        <begin position="138"/>
        <end position="221"/>
    </location>
</feature>
<accession>E6Q2A6</accession>
<organism evidence="2">
    <name type="scientific">mine drainage metagenome</name>
    <dbReference type="NCBI Taxonomy" id="410659"/>
    <lineage>
        <taxon>unclassified sequences</taxon>
        <taxon>metagenomes</taxon>
        <taxon>ecological metagenomes</taxon>
    </lineage>
</organism>
<reference evidence="2" key="1">
    <citation type="submission" date="2009-10" db="EMBL/GenBank/DDBJ databases">
        <title>Diversity of trophic interactions inside an arsenic-rich microbial ecosystem.</title>
        <authorList>
            <person name="Bertin P.N."/>
            <person name="Heinrich-Salmeron A."/>
            <person name="Pelletier E."/>
            <person name="Goulhen-Chollet F."/>
            <person name="Arsene-Ploetze F."/>
            <person name="Gallien S."/>
            <person name="Calteau A."/>
            <person name="Vallenet D."/>
            <person name="Casiot C."/>
            <person name="Chane-Woon-Ming B."/>
            <person name="Giloteaux L."/>
            <person name="Barakat M."/>
            <person name="Bonnefoy V."/>
            <person name="Bruneel O."/>
            <person name="Chandler M."/>
            <person name="Cleiss J."/>
            <person name="Duran R."/>
            <person name="Elbaz-Poulichet F."/>
            <person name="Fonknechten N."/>
            <person name="Lauga B."/>
            <person name="Mornico D."/>
            <person name="Ortet P."/>
            <person name="Schaeffer C."/>
            <person name="Siguier P."/>
            <person name="Alexander Thil Smith A."/>
            <person name="Van Dorsselaer A."/>
            <person name="Weissenbach J."/>
            <person name="Medigue C."/>
            <person name="Le Paslier D."/>
        </authorList>
    </citation>
    <scope>NUCLEOTIDE SEQUENCE</scope>
</reference>
<name>E6Q2A6_9ZZZZ</name>
<evidence type="ECO:0000313" key="2">
    <source>
        <dbReference type="EMBL" id="CBI01316.1"/>
    </source>
</evidence>
<comment type="caution">
    <text evidence="2">The sequence shown here is derived from an EMBL/GenBank/DDBJ whole genome shotgun (WGS) entry which is preliminary data.</text>
</comment>
<dbReference type="InterPro" id="IPR055905">
    <property type="entry name" value="DUF7482"/>
</dbReference>
<evidence type="ECO:0000259" key="1">
    <source>
        <dbReference type="Pfam" id="PF24298"/>
    </source>
</evidence>